<dbReference type="InterPro" id="IPR013216">
    <property type="entry name" value="Methyltransf_11"/>
</dbReference>
<keyword evidence="2" id="KW-0808">Transferase</keyword>
<keyword evidence="2" id="KW-0489">Methyltransferase</keyword>
<organism evidence="2 3">
    <name type="scientific">Streptomyces gilvosporeus</name>
    <dbReference type="NCBI Taxonomy" id="553510"/>
    <lineage>
        <taxon>Bacteria</taxon>
        <taxon>Bacillati</taxon>
        <taxon>Actinomycetota</taxon>
        <taxon>Actinomycetes</taxon>
        <taxon>Kitasatosporales</taxon>
        <taxon>Streptomycetaceae</taxon>
        <taxon>Streptomyces</taxon>
    </lineage>
</organism>
<name>A0A1V0U2E0_9ACTN</name>
<dbReference type="AlphaFoldDB" id="A0A1V0U2E0"/>
<dbReference type="PANTHER" id="PTHR43861:SF1">
    <property type="entry name" value="TRANS-ACONITATE 2-METHYLTRANSFERASE"/>
    <property type="match status" value="1"/>
</dbReference>
<sequence length="251" mass="27000">MTTWNAERYDTEFAYVSALAGGVTELLAARPGERILDLGCGTGEIAAELRDHGCEMVLVDSDPAMVDAATARLGQPAILADGHDFAVDRPVDAVFSNAALHWMLRPAEVVARVRAALRPGGRFVAEMGGAGNCQGVVDALRAALDERGLAEGMRSPWYFPEPEEYRALLAEHGFKVTAMEHFPRLTAMAADAGGVVGWLRMFGGTLTAHVPEDQLEAVLERAGELAAPGLLRDGVWYVDYYRLRFAAVAQG</sequence>
<dbReference type="Proteomes" id="UP000192726">
    <property type="component" value="Chromosome"/>
</dbReference>
<accession>A0A1V0U2E0</accession>
<keyword evidence="3" id="KW-1185">Reference proteome</keyword>
<dbReference type="CDD" id="cd02440">
    <property type="entry name" value="AdoMet_MTases"/>
    <property type="match status" value="1"/>
</dbReference>
<protein>
    <submittedName>
        <fullName evidence="2">SAM-dependent methyltransferase</fullName>
    </submittedName>
</protein>
<dbReference type="OrthoDB" id="9777638at2"/>
<dbReference type="Gene3D" id="3.40.50.150">
    <property type="entry name" value="Vaccinia Virus protein VP39"/>
    <property type="match status" value="1"/>
</dbReference>
<evidence type="ECO:0000313" key="2">
    <source>
        <dbReference type="EMBL" id="ARF59317.1"/>
    </source>
</evidence>
<dbReference type="EMBL" id="CP020569">
    <property type="protein sequence ID" value="ARF59317.1"/>
    <property type="molecule type" value="Genomic_DNA"/>
</dbReference>
<feature type="domain" description="Methyltransferase type 11" evidence="1">
    <location>
        <begin position="36"/>
        <end position="124"/>
    </location>
</feature>
<dbReference type="PANTHER" id="PTHR43861">
    <property type="entry name" value="TRANS-ACONITATE 2-METHYLTRANSFERASE-RELATED"/>
    <property type="match status" value="1"/>
</dbReference>
<dbReference type="KEGG" id="sgv:B1H19_09060"/>
<dbReference type="GO" id="GO:0032259">
    <property type="term" value="P:methylation"/>
    <property type="evidence" value="ECO:0007669"/>
    <property type="project" value="UniProtKB-KW"/>
</dbReference>
<dbReference type="Pfam" id="PF08241">
    <property type="entry name" value="Methyltransf_11"/>
    <property type="match status" value="1"/>
</dbReference>
<dbReference type="InterPro" id="IPR029063">
    <property type="entry name" value="SAM-dependent_MTases_sf"/>
</dbReference>
<dbReference type="STRING" id="553510.B1H19_09060"/>
<proteinExistence type="predicted"/>
<dbReference type="SUPFAM" id="SSF53335">
    <property type="entry name" value="S-adenosyl-L-methionine-dependent methyltransferases"/>
    <property type="match status" value="1"/>
</dbReference>
<evidence type="ECO:0000313" key="3">
    <source>
        <dbReference type="Proteomes" id="UP000192726"/>
    </source>
</evidence>
<dbReference type="GO" id="GO:0017000">
    <property type="term" value="P:antibiotic biosynthetic process"/>
    <property type="evidence" value="ECO:0007669"/>
    <property type="project" value="UniProtKB-ARBA"/>
</dbReference>
<reference evidence="2 3" key="1">
    <citation type="submission" date="2017-04" db="EMBL/GenBank/DDBJ databases">
        <title>Complete Genome Sequence of Streptomyces gilvosporeus F607, a Capable Producer of Natamycin.</title>
        <authorList>
            <person name="Zong G."/>
            <person name="Zhong C."/>
            <person name="Fu J."/>
            <person name="Qin R."/>
            <person name="Cao G."/>
        </authorList>
    </citation>
    <scope>NUCLEOTIDE SEQUENCE [LARGE SCALE GENOMIC DNA]</scope>
    <source>
        <strain evidence="2 3">F607</strain>
    </source>
</reference>
<evidence type="ECO:0000259" key="1">
    <source>
        <dbReference type="Pfam" id="PF08241"/>
    </source>
</evidence>
<dbReference type="GO" id="GO:0008757">
    <property type="term" value="F:S-adenosylmethionine-dependent methyltransferase activity"/>
    <property type="evidence" value="ECO:0007669"/>
    <property type="project" value="InterPro"/>
</dbReference>
<gene>
    <name evidence="2" type="ORF">B1H19_09060</name>
</gene>